<dbReference type="Proteomes" id="UP000324907">
    <property type="component" value="Unassembled WGS sequence"/>
</dbReference>
<evidence type="ECO:0000256" key="4">
    <source>
        <dbReference type="ARBA" id="ARBA00022840"/>
    </source>
</evidence>
<protein>
    <submittedName>
        <fullName evidence="8">Uncharacterized protein</fullName>
    </submittedName>
</protein>
<keyword evidence="4" id="KW-0067">ATP-binding</keyword>
<keyword evidence="3" id="KW-0347">Helicase</keyword>
<dbReference type="CDD" id="cd18789">
    <property type="entry name" value="SF2_C_XPB"/>
    <property type="match status" value="1"/>
</dbReference>
<dbReference type="PROSITE" id="PS51194">
    <property type="entry name" value="HELICASE_CTER"/>
    <property type="match status" value="1"/>
</dbReference>
<evidence type="ECO:0000256" key="3">
    <source>
        <dbReference type="ARBA" id="ARBA00022806"/>
    </source>
</evidence>
<dbReference type="AlphaFoldDB" id="A0A5A8DDU8"/>
<dbReference type="PANTHER" id="PTHR11274">
    <property type="entry name" value="RAD25/XP-B DNA REPAIR HELICASE"/>
    <property type="match status" value="1"/>
</dbReference>
<reference evidence="8 9" key="1">
    <citation type="submission" date="2019-07" db="EMBL/GenBank/DDBJ databases">
        <title>Genomes of Cafeteria roenbergensis.</title>
        <authorList>
            <person name="Fischer M.G."/>
            <person name="Hackl T."/>
            <person name="Roman M."/>
        </authorList>
    </citation>
    <scope>NUCLEOTIDE SEQUENCE [LARGE SCALE GENOMIC DNA]</scope>
    <source>
        <strain evidence="8 9">RCC970-E3</strain>
    </source>
</reference>
<feature type="region of interest" description="Disordered" evidence="5">
    <location>
        <begin position="330"/>
        <end position="352"/>
    </location>
</feature>
<dbReference type="InterPro" id="IPR014001">
    <property type="entry name" value="Helicase_ATP-bd"/>
</dbReference>
<evidence type="ECO:0000259" key="6">
    <source>
        <dbReference type="PROSITE" id="PS51192"/>
    </source>
</evidence>
<dbReference type="GO" id="GO:0005675">
    <property type="term" value="C:transcription factor TFIIH holo complex"/>
    <property type="evidence" value="ECO:0007669"/>
    <property type="project" value="TreeGrafter"/>
</dbReference>
<gene>
    <name evidence="8" type="ORF">FNF28_04172</name>
</gene>
<name>A0A5A8DDU8_CAFRO</name>
<dbReference type="InterPro" id="IPR001161">
    <property type="entry name" value="XPB/Ssl2"/>
</dbReference>
<dbReference type="InterPro" id="IPR027417">
    <property type="entry name" value="P-loop_NTPase"/>
</dbReference>
<dbReference type="Pfam" id="PF16203">
    <property type="entry name" value="ERCC3_RAD25_C"/>
    <property type="match status" value="1"/>
</dbReference>
<keyword evidence="2" id="KW-0378">Hydrolase</keyword>
<dbReference type="GO" id="GO:0016787">
    <property type="term" value="F:hydrolase activity"/>
    <property type="evidence" value="ECO:0007669"/>
    <property type="project" value="UniProtKB-KW"/>
</dbReference>
<dbReference type="PROSITE" id="PS51192">
    <property type="entry name" value="HELICASE_ATP_BIND_1"/>
    <property type="match status" value="1"/>
</dbReference>
<sequence length="404" mass="45007">MRANAKAAAETVARLREIESREWGLMVLDETHQVVAETFRQVLYLSAHCRLGLTATLVREDGKERELVEMIGPKLYEANWMDLTKGGFLANVQVTEVWCPMAPAFLRAYLDADNKDQRSALAVMNPIKAWAVSMLLERHKARADDKIIVFSDSRFALERYATALGELMIHGDTTMKEREVILAAFREDPSVKVLFLSKVGDVALDVPDANVIIQISSHYGSRMQEAQRMGRILRKKKSSKLASGNHAFFYTLLSTDTEEVAWSLRRRRYLVDQGYAYKVLTTFPGLASKAALQASAKFLQSEAEQRSTLVEVLSSRLATIEGKEAKEAARLSGSTQRQAELEGPHQEWTPNASAKVRASMSELSGGSGLRYIEYGSDYARAAAQWHHQSLAAVSSQPSPKLRPA</sequence>
<dbReference type="InterPro" id="IPR032438">
    <property type="entry name" value="ERCC3_RAD25_C"/>
</dbReference>
<dbReference type="GO" id="GO:0005524">
    <property type="term" value="F:ATP binding"/>
    <property type="evidence" value="ECO:0007669"/>
    <property type="project" value="UniProtKB-KW"/>
</dbReference>
<dbReference type="PRINTS" id="PR00851">
    <property type="entry name" value="XRODRMPGMNTB"/>
</dbReference>
<organism evidence="8 9">
    <name type="scientific">Cafeteria roenbergensis</name>
    <name type="common">Marine flagellate</name>
    <dbReference type="NCBI Taxonomy" id="33653"/>
    <lineage>
        <taxon>Eukaryota</taxon>
        <taxon>Sar</taxon>
        <taxon>Stramenopiles</taxon>
        <taxon>Bigyra</taxon>
        <taxon>Opalozoa</taxon>
        <taxon>Bicosoecida</taxon>
        <taxon>Cafeteriaceae</taxon>
        <taxon>Cafeteria</taxon>
    </lineage>
</organism>
<feature type="domain" description="Helicase ATP-binding" evidence="6">
    <location>
        <begin position="1"/>
        <end position="75"/>
    </location>
</feature>
<dbReference type="InterPro" id="IPR001650">
    <property type="entry name" value="Helicase_C-like"/>
</dbReference>
<dbReference type="SMART" id="SM00490">
    <property type="entry name" value="HELICc"/>
    <property type="match status" value="1"/>
</dbReference>
<dbReference type="GO" id="GO:0006367">
    <property type="term" value="P:transcription initiation at RNA polymerase II promoter"/>
    <property type="evidence" value="ECO:0007669"/>
    <property type="project" value="InterPro"/>
</dbReference>
<evidence type="ECO:0000259" key="7">
    <source>
        <dbReference type="PROSITE" id="PS51194"/>
    </source>
</evidence>
<dbReference type="NCBIfam" id="TIGR00603">
    <property type="entry name" value="rad25"/>
    <property type="match status" value="1"/>
</dbReference>
<evidence type="ECO:0000256" key="5">
    <source>
        <dbReference type="SAM" id="MobiDB-lite"/>
    </source>
</evidence>
<dbReference type="SUPFAM" id="SSF52540">
    <property type="entry name" value="P-loop containing nucleoside triphosphate hydrolases"/>
    <property type="match status" value="1"/>
</dbReference>
<comment type="caution">
    <text evidence="8">The sequence shown here is derived from an EMBL/GenBank/DDBJ whole genome shotgun (WGS) entry which is preliminary data.</text>
</comment>
<dbReference type="GO" id="GO:0006289">
    <property type="term" value="P:nucleotide-excision repair"/>
    <property type="evidence" value="ECO:0007669"/>
    <property type="project" value="InterPro"/>
</dbReference>
<evidence type="ECO:0000313" key="9">
    <source>
        <dbReference type="Proteomes" id="UP000324907"/>
    </source>
</evidence>
<dbReference type="GO" id="GO:0043138">
    <property type="term" value="F:3'-5' DNA helicase activity"/>
    <property type="evidence" value="ECO:0007669"/>
    <property type="project" value="TreeGrafter"/>
</dbReference>
<evidence type="ECO:0000313" key="8">
    <source>
        <dbReference type="EMBL" id="KAA0163515.1"/>
    </source>
</evidence>
<evidence type="ECO:0000256" key="2">
    <source>
        <dbReference type="ARBA" id="ARBA00022801"/>
    </source>
</evidence>
<dbReference type="GO" id="GO:0097550">
    <property type="term" value="C:transcription preinitiation complex"/>
    <property type="evidence" value="ECO:0007669"/>
    <property type="project" value="TreeGrafter"/>
</dbReference>
<dbReference type="Gene3D" id="3.40.50.300">
    <property type="entry name" value="P-loop containing nucleotide triphosphate hydrolases"/>
    <property type="match status" value="2"/>
</dbReference>
<keyword evidence="1" id="KW-0547">Nucleotide-binding</keyword>
<feature type="domain" description="Helicase C-terminal" evidence="7">
    <location>
        <begin position="131"/>
        <end position="291"/>
    </location>
</feature>
<dbReference type="InterPro" id="IPR050615">
    <property type="entry name" value="ATP-dep_DNA_Helicase"/>
</dbReference>
<dbReference type="PANTHER" id="PTHR11274:SF0">
    <property type="entry name" value="GENERAL TRANSCRIPTION AND DNA REPAIR FACTOR IIH HELICASE SUBUNIT XPB"/>
    <property type="match status" value="1"/>
</dbReference>
<accession>A0A5A8DDU8</accession>
<proteinExistence type="predicted"/>
<dbReference type="EMBL" id="VLTL01000065">
    <property type="protein sequence ID" value="KAA0163515.1"/>
    <property type="molecule type" value="Genomic_DNA"/>
</dbReference>
<dbReference type="GO" id="GO:0000112">
    <property type="term" value="C:nucleotide-excision repair factor 3 complex"/>
    <property type="evidence" value="ECO:0007669"/>
    <property type="project" value="TreeGrafter"/>
</dbReference>
<evidence type="ECO:0000256" key="1">
    <source>
        <dbReference type="ARBA" id="ARBA00022741"/>
    </source>
</evidence>